<evidence type="ECO:0000313" key="3">
    <source>
        <dbReference type="Proteomes" id="UP001185899"/>
    </source>
</evidence>
<dbReference type="Proteomes" id="UP001185899">
    <property type="component" value="Unassembled WGS sequence"/>
</dbReference>
<comment type="caution">
    <text evidence="2">The sequence shown here is derived from an EMBL/GenBank/DDBJ whole genome shotgun (WGS) entry which is preliminary data.</text>
</comment>
<evidence type="ECO:0000256" key="1">
    <source>
        <dbReference type="SAM" id="Phobius"/>
    </source>
</evidence>
<name>A0ABU4B0J9_9NOCA</name>
<dbReference type="EMBL" id="JAWLKE010000006">
    <property type="protein sequence ID" value="MDV6232026.1"/>
    <property type="molecule type" value="Genomic_DNA"/>
</dbReference>
<dbReference type="RefSeq" id="WP_149407620.1">
    <property type="nucleotide sequence ID" value="NZ_JAWLKE010000006.1"/>
</dbReference>
<organism evidence="2 3">
    <name type="scientific">Rhodococcus cercidiphylli</name>
    <dbReference type="NCBI Taxonomy" id="489916"/>
    <lineage>
        <taxon>Bacteria</taxon>
        <taxon>Bacillati</taxon>
        <taxon>Actinomycetota</taxon>
        <taxon>Actinomycetes</taxon>
        <taxon>Mycobacteriales</taxon>
        <taxon>Nocardiaceae</taxon>
        <taxon>Rhodococcus</taxon>
    </lineage>
</organism>
<protein>
    <submittedName>
        <fullName evidence="2">Uncharacterized protein</fullName>
    </submittedName>
</protein>
<feature type="transmembrane region" description="Helical" evidence="1">
    <location>
        <begin position="47"/>
        <end position="73"/>
    </location>
</feature>
<evidence type="ECO:0000313" key="2">
    <source>
        <dbReference type="EMBL" id="MDV6232026.1"/>
    </source>
</evidence>
<gene>
    <name evidence="2" type="ORF">R3P95_15855</name>
</gene>
<keyword evidence="1" id="KW-0812">Transmembrane</keyword>
<keyword evidence="3" id="KW-1185">Reference proteome</keyword>
<proteinExistence type="predicted"/>
<accession>A0ABU4B0J9</accession>
<keyword evidence="1" id="KW-0472">Membrane</keyword>
<keyword evidence="1" id="KW-1133">Transmembrane helix</keyword>
<sequence length="80" mass="8476">MRKVSTFVGFSLGLIASIGIVLRDGAPRRVNYAFVGGDSQYSEFLGMPGQLATLVVGLPVLGAVLGLVVGIVISRVRRMR</sequence>
<reference evidence="2 3" key="1">
    <citation type="submission" date="2023-10" db="EMBL/GenBank/DDBJ databases">
        <title>Development of a sustainable strategy for remediation of hydrocarbon-contaminated territories based on the waste exchange concept.</title>
        <authorList>
            <person name="Krivoruchko A."/>
        </authorList>
    </citation>
    <scope>NUCLEOTIDE SEQUENCE [LARGE SCALE GENOMIC DNA]</scope>
    <source>
        <strain evidence="2 3">IEGM 1322</strain>
    </source>
</reference>